<evidence type="ECO:0000259" key="6">
    <source>
        <dbReference type="Pfam" id="PF00496"/>
    </source>
</evidence>
<dbReference type="PROSITE" id="PS51257">
    <property type="entry name" value="PROKAR_LIPOPROTEIN"/>
    <property type="match status" value="1"/>
</dbReference>
<dbReference type="Proteomes" id="UP000062160">
    <property type="component" value="Unassembled WGS sequence"/>
</dbReference>
<dbReference type="PANTHER" id="PTHR30290">
    <property type="entry name" value="PERIPLASMIC BINDING COMPONENT OF ABC TRANSPORTER"/>
    <property type="match status" value="1"/>
</dbReference>
<keyword evidence="8" id="KW-1185">Reference proteome</keyword>
<dbReference type="AlphaFoldDB" id="A0A0U9HH62"/>
<dbReference type="STRING" id="224999.GCA_001485475_02084"/>
<evidence type="ECO:0000313" key="7">
    <source>
        <dbReference type="EMBL" id="GAQ26045.1"/>
    </source>
</evidence>
<feature type="chain" id="PRO_5039647642" evidence="5">
    <location>
        <begin position="20"/>
        <end position="534"/>
    </location>
</feature>
<reference evidence="7" key="1">
    <citation type="journal article" date="2016" name="Genome Announc.">
        <title>Draft Genome Sequence of the Syntrophic Lactate-Degrading Bacterium Tepidanaerobacter syntrophicus JLT.</title>
        <authorList>
            <person name="Matsuura N."/>
            <person name="Ohashi A."/>
            <person name="Tourlousse D.M."/>
            <person name="Sekiguchi Y."/>
        </authorList>
    </citation>
    <scope>NUCLEOTIDE SEQUENCE [LARGE SCALE GENOMIC DNA]</scope>
    <source>
        <strain evidence="7">JL</strain>
    </source>
</reference>
<accession>A0A0U9HH62</accession>
<comment type="similarity">
    <text evidence="2">Belongs to the bacterial solute-binding protein 5 family.</text>
</comment>
<gene>
    <name evidence="7" type="ORF">TSYNT_9301</name>
</gene>
<dbReference type="Pfam" id="PF00496">
    <property type="entry name" value="SBP_bac_5"/>
    <property type="match status" value="1"/>
</dbReference>
<evidence type="ECO:0000256" key="5">
    <source>
        <dbReference type="SAM" id="SignalP"/>
    </source>
</evidence>
<dbReference type="FunFam" id="3.10.105.10:FF:000001">
    <property type="entry name" value="Oligopeptide ABC transporter, oligopeptide-binding protein"/>
    <property type="match status" value="1"/>
</dbReference>
<comment type="subcellular location">
    <subcellularLocation>
        <location evidence="1">Cell envelope</location>
    </subcellularLocation>
</comment>
<dbReference type="FunFam" id="3.90.76.10:FF:000001">
    <property type="entry name" value="Oligopeptide ABC transporter substrate-binding protein"/>
    <property type="match status" value="1"/>
</dbReference>
<dbReference type="InterPro" id="IPR030678">
    <property type="entry name" value="Peptide/Ni-bd"/>
</dbReference>
<dbReference type="InterPro" id="IPR039424">
    <property type="entry name" value="SBP_5"/>
</dbReference>
<dbReference type="EMBL" id="DF977003">
    <property type="protein sequence ID" value="GAQ26045.1"/>
    <property type="molecule type" value="Genomic_DNA"/>
</dbReference>
<keyword evidence="4 5" id="KW-0732">Signal</keyword>
<evidence type="ECO:0000256" key="3">
    <source>
        <dbReference type="ARBA" id="ARBA00022448"/>
    </source>
</evidence>
<dbReference type="GO" id="GO:1904680">
    <property type="term" value="F:peptide transmembrane transporter activity"/>
    <property type="evidence" value="ECO:0007669"/>
    <property type="project" value="TreeGrafter"/>
</dbReference>
<feature type="domain" description="Solute-binding protein family 5" evidence="6">
    <location>
        <begin position="75"/>
        <end position="452"/>
    </location>
</feature>
<dbReference type="PANTHER" id="PTHR30290:SF10">
    <property type="entry name" value="PERIPLASMIC OLIGOPEPTIDE-BINDING PROTEIN-RELATED"/>
    <property type="match status" value="1"/>
</dbReference>
<organism evidence="7">
    <name type="scientific">Tepidanaerobacter syntrophicus</name>
    <dbReference type="NCBI Taxonomy" id="224999"/>
    <lineage>
        <taxon>Bacteria</taxon>
        <taxon>Bacillati</taxon>
        <taxon>Bacillota</taxon>
        <taxon>Clostridia</taxon>
        <taxon>Thermosediminibacterales</taxon>
        <taxon>Tepidanaerobacteraceae</taxon>
        <taxon>Tepidanaerobacter</taxon>
    </lineage>
</organism>
<dbReference type="GO" id="GO:0015833">
    <property type="term" value="P:peptide transport"/>
    <property type="evidence" value="ECO:0007669"/>
    <property type="project" value="TreeGrafter"/>
</dbReference>
<dbReference type="CDD" id="cd08504">
    <property type="entry name" value="PBP2_OppA"/>
    <property type="match status" value="1"/>
</dbReference>
<proteinExistence type="inferred from homology"/>
<dbReference type="GO" id="GO:0030288">
    <property type="term" value="C:outer membrane-bounded periplasmic space"/>
    <property type="evidence" value="ECO:0007669"/>
    <property type="project" value="UniProtKB-ARBA"/>
</dbReference>
<dbReference type="GO" id="GO:0043190">
    <property type="term" value="C:ATP-binding cassette (ABC) transporter complex"/>
    <property type="evidence" value="ECO:0007669"/>
    <property type="project" value="InterPro"/>
</dbReference>
<dbReference type="Gene3D" id="3.10.105.10">
    <property type="entry name" value="Dipeptide-binding Protein, Domain 3"/>
    <property type="match status" value="1"/>
</dbReference>
<dbReference type="Gene3D" id="3.90.76.10">
    <property type="entry name" value="Dipeptide-binding Protein, Domain 1"/>
    <property type="match status" value="1"/>
</dbReference>
<dbReference type="SUPFAM" id="SSF53850">
    <property type="entry name" value="Periplasmic binding protein-like II"/>
    <property type="match status" value="1"/>
</dbReference>
<evidence type="ECO:0000256" key="4">
    <source>
        <dbReference type="ARBA" id="ARBA00022729"/>
    </source>
</evidence>
<feature type="signal peptide" evidence="5">
    <location>
        <begin position="1"/>
        <end position="19"/>
    </location>
</feature>
<protein>
    <submittedName>
        <fullName evidence="7">Oligopeptide transport system substrate-binding protein</fullName>
    </submittedName>
</protein>
<evidence type="ECO:0000256" key="1">
    <source>
        <dbReference type="ARBA" id="ARBA00004196"/>
    </source>
</evidence>
<dbReference type="InterPro" id="IPR000914">
    <property type="entry name" value="SBP_5_dom"/>
</dbReference>
<evidence type="ECO:0000256" key="2">
    <source>
        <dbReference type="ARBA" id="ARBA00005695"/>
    </source>
</evidence>
<evidence type="ECO:0000313" key="8">
    <source>
        <dbReference type="Proteomes" id="UP000062160"/>
    </source>
</evidence>
<keyword evidence="3" id="KW-0813">Transport</keyword>
<dbReference type="Gene3D" id="3.40.190.10">
    <property type="entry name" value="Periplasmic binding protein-like II"/>
    <property type="match status" value="1"/>
</dbReference>
<dbReference type="OrthoDB" id="9801912at2"/>
<name>A0A0U9HH62_9FIRM</name>
<dbReference type="RefSeq" id="WP_059033779.1">
    <property type="nucleotide sequence ID" value="NZ_DF977003.1"/>
</dbReference>
<dbReference type="PIRSF" id="PIRSF002741">
    <property type="entry name" value="MppA"/>
    <property type="match status" value="1"/>
</dbReference>
<sequence length="534" mass="60499">MKKSGVFLVALTLIVSMLAGCGGQQSSTADSKNKIIYAMSDEAETLDPTLNIYARSSNVLLNLFSGLFKVGPDGKLAPSMAESYTIDETGTKYTFKIRDNAKWSDGKPLTAQDFEYTFKRILNPDVASKAAYELYYIKNGKAYNDGNATADEVGVKALDDRTLEITLENPTPYFLDLLSSSSYLPVRKDIVEGNEGWTKSPETLISNGPFYMAEIKPKEKYVLKKNPHYVDADKVKLDTLEITFIDSPETELAAYQNNEIDISQNLTPEGMSQYKDSSEFHRVPRIGVYYLDINTSKDPFDDARVRKAFSISINREQLVTKILQTVGKPAFGFVPYGIPHGVEKDKDYRDVVGNLFTEDVSEAKKLLAEAGYPDGKDFPAVTYICMADQANKDLAQALQSMWKENLGVQVDIRTYESKLYWDEMHQGNFNIGWDGWTGDYLDPMTMLDQMESVNTETNNRWSNPEYDRLLEENRKTADQKIRMENFAKAEKLLMDEMPIIPLYFRETAYLCKPNIKGLLVDVSGHMIFEYAYKE</sequence>